<keyword evidence="1" id="KW-0472">Membrane</keyword>
<dbReference type="EMBL" id="BSOZ01000053">
    <property type="protein sequence ID" value="GLS05574.1"/>
    <property type="molecule type" value="Genomic_DNA"/>
</dbReference>
<accession>A0ABQ6C0R6</accession>
<evidence type="ECO:0000313" key="3">
    <source>
        <dbReference type="Proteomes" id="UP001156836"/>
    </source>
</evidence>
<evidence type="ECO:0000256" key="1">
    <source>
        <dbReference type="SAM" id="Phobius"/>
    </source>
</evidence>
<keyword evidence="1" id="KW-1133">Transmembrane helix</keyword>
<feature type="transmembrane region" description="Helical" evidence="1">
    <location>
        <begin position="26"/>
        <end position="44"/>
    </location>
</feature>
<keyword evidence="1" id="KW-0812">Transmembrane</keyword>
<sequence>MHCRHCQQPVDFASLHHENLKRFRQFLILALVLALIGGGLHWAGVAMWPYWLYGMAGFVLSQALFRWQQSRWVICGHCKRGYSHYF</sequence>
<organism evidence="2 3">
    <name type="scientific">Chitiniphilus shinanonensis</name>
    <dbReference type="NCBI Taxonomy" id="553088"/>
    <lineage>
        <taxon>Bacteria</taxon>
        <taxon>Pseudomonadati</taxon>
        <taxon>Pseudomonadota</taxon>
        <taxon>Betaproteobacteria</taxon>
        <taxon>Neisseriales</taxon>
        <taxon>Chitinibacteraceae</taxon>
        <taxon>Chitiniphilus</taxon>
    </lineage>
</organism>
<comment type="caution">
    <text evidence="2">The sequence shown here is derived from an EMBL/GenBank/DDBJ whole genome shotgun (WGS) entry which is preliminary data.</text>
</comment>
<reference evidence="3" key="1">
    <citation type="journal article" date="2019" name="Int. J. Syst. Evol. Microbiol.">
        <title>The Global Catalogue of Microorganisms (GCM) 10K type strain sequencing project: providing services to taxonomists for standard genome sequencing and annotation.</title>
        <authorList>
            <consortium name="The Broad Institute Genomics Platform"/>
            <consortium name="The Broad Institute Genome Sequencing Center for Infectious Disease"/>
            <person name="Wu L."/>
            <person name="Ma J."/>
        </authorList>
    </citation>
    <scope>NUCLEOTIDE SEQUENCE [LARGE SCALE GENOMIC DNA]</scope>
    <source>
        <strain evidence="3">NBRC 104970</strain>
    </source>
</reference>
<keyword evidence="3" id="KW-1185">Reference proteome</keyword>
<protein>
    <submittedName>
        <fullName evidence="2">Uncharacterized protein</fullName>
    </submittedName>
</protein>
<dbReference type="RefSeq" id="WP_018749260.1">
    <property type="nucleotide sequence ID" value="NZ_BSOZ01000053.1"/>
</dbReference>
<name>A0ABQ6C0R6_9NEIS</name>
<proteinExistence type="predicted"/>
<gene>
    <name evidence="2" type="ORF">GCM10007860_27310</name>
</gene>
<dbReference type="Proteomes" id="UP001156836">
    <property type="component" value="Unassembled WGS sequence"/>
</dbReference>
<evidence type="ECO:0000313" key="2">
    <source>
        <dbReference type="EMBL" id="GLS05574.1"/>
    </source>
</evidence>